<feature type="compositionally biased region" description="Basic and acidic residues" evidence="1">
    <location>
        <begin position="65"/>
        <end position="99"/>
    </location>
</feature>
<dbReference type="AlphaFoldDB" id="A0A645J122"/>
<feature type="region of interest" description="Disordered" evidence="1">
    <location>
        <begin position="1"/>
        <end position="159"/>
    </location>
</feature>
<proteinExistence type="predicted"/>
<protein>
    <submittedName>
        <fullName evidence="2">Uncharacterized protein</fullName>
    </submittedName>
</protein>
<feature type="compositionally biased region" description="Basic and acidic residues" evidence="1">
    <location>
        <begin position="1"/>
        <end position="28"/>
    </location>
</feature>
<gene>
    <name evidence="2" type="ORF">SDC9_204985</name>
</gene>
<reference evidence="2" key="1">
    <citation type="submission" date="2019-08" db="EMBL/GenBank/DDBJ databases">
        <authorList>
            <person name="Kucharzyk K."/>
            <person name="Murdoch R.W."/>
            <person name="Higgins S."/>
            <person name="Loffler F."/>
        </authorList>
    </citation>
    <scope>NUCLEOTIDE SEQUENCE</scope>
</reference>
<evidence type="ECO:0000313" key="2">
    <source>
        <dbReference type="EMBL" id="MPN57291.1"/>
    </source>
</evidence>
<evidence type="ECO:0000256" key="1">
    <source>
        <dbReference type="SAM" id="MobiDB-lite"/>
    </source>
</evidence>
<organism evidence="2">
    <name type="scientific">bioreactor metagenome</name>
    <dbReference type="NCBI Taxonomy" id="1076179"/>
    <lineage>
        <taxon>unclassified sequences</taxon>
        <taxon>metagenomes</taxon>
        <taxon>ecological metagenomes</taxon>
    </lineage>
</organism>
<accession>A0A645J122</accession>
<comment type="caution">
    <text evidence="2">The sequence shown here is derived from an EMBL/GenBank/DDBJ whole genome shotgun (WGS) entry which is preliminary data.</text>
</comment>
<sequence length="159" mass="17260">MPLSRHEDRCAGHPAETRLRRNPPDRDGIAGGFAVATFRAGTSRHAGNDGGVRAVPRLHPLSEPVEWRTADVSDPDREPARRRGGADQRTHRRNVRPECENAGLLRHGSAGGRDARYSGGEHGACQFRSGDGTRTQRDHRRSGERLLPDGLGDYAASAG</sequence>
<dbReference type="EMBL" id="VSSQ01128644">
    <property type="protein sequence ID" value="MPN57291.1"/>
    <property type="molecule type" value="Genomic_DNA"/>
</dbReference>
<name>A0A645J122_9ZZZZ</name>